<protein>
    <submittedName>
        <fullName evidence="1">Uncharacterized protein</fullName>
    </submittedName>
</protein>
<dbReference type="EMBL" id="LT853705">
    <property type="protein sequence ID" value="SMQ56409.1"/>
    <property type="molecule type" value="Genomic_DNA"/>
</dbReference>
<dbReference type="STRING" id="1276538.A0A1X7S9U3"/>
<accession>A0A1X7S9U3</accession>
<evidence type="ECO:0000313" key="1">
    <source>
        <dbReference type="EMBL" id="SMQ56409.1"/>
    </source>
</evidence>
<keyword evidence="2" id="KW-1185">Reference proteome</keyword>
<dbReference type="AlphaFoldDB" id="A0A1X7S9U3"/>
<sequence length="193" mass="22134">MRTFIRRWLKWGDRCRGIHCLVGVDSTDSCLEFEKPQSAASSDDEITIGDDGKIREIIKKKKSKTFLKNNLPYHVCCHQYPTWTMAQCTTCDRAWCFGFLFCGWDGMAIEIVEGSSEKLRQRLSIRSSHNGSNGVTTSTITPLRSLHSANETFAEILEEDLHQRQRSGSKEVWPRIQSIRLLHSIPTRSRPEC</sequence>
<dbReference type="Proteomes" id="UP000215127">
    <property type="component" value="Chromosome 16"/>
</dbReference>
<proteinExistence type="predicted"/>
<evidence type="ECO:0000313" key="2">
    <source>
        <dbReference type="Proteomes" id="UP000215127"/>
    </source>
</evidence>
<name>A0A1X7S9U3_ZYMT9</name>
<reference evidence="1 2" key="1">
    <citation type="submission" date="2016-06" db="EMBL/GenBank/DDBJ databases">
        <authorList>
            <person name="Kjaerup R.B."/>
            <person name="Dalgaard T.S."/>
            <person name="Juul-Madsen H.R."/>
        </authorList>
    </citation>
    <scope>NUCLEOTIDE SEQUENCE [LARGE SCALE GENOMIC DNA]</scope>
</reference>
<organism evidence="1 2">
    <name type="scientific">Zymoseptoria tritici (strain ST99CH_3D7)</name>
    <dbReference type="NCBI Taxonomy" id="1276538"/>
    <lineage>
        <taxon>Eukaryota</taxon>
        <taxon>Fungi</taxon>
        <taxon>Dikarya</taxon>
        <taxon>Ascomycota</taxon>
        <taxon>Pezizomycotina</taxon>
        <taxon>Dothideomycetes</taxon>
        <taxon>Dothideomycetidae</taxon>
        <taxon>Mycosphaerellales</taxon>
        <taxon>Mycosphaerellaceae</taxon>
        <taxon>Zymoseptoria</taxon>
    </lineage>
</organism>
<gene>
    <name evidence="1" type="ORF">ZT3D7_G11564</name>
</gene>